<reference evidence="1 2" key="2">
    <citation type="submission" date="2018-10" db="EMBL/GenBank/DDBJ databases">
        <authorList>
            <consortium name="Pathogen Informatics"/>
        </authorList>
    </citation>
    <scope>NUCLEOTIDE SEQUENCE [LARGE SCALE GENOMIC DNA]</scope>
</reference>
<reference evidence="3" key="1">
    <citation type="submission" date="2017-02" db="UniProtKB">
        <authorList>
            <consortium name="WormBaseParasite"/>
        </authorList>
    </citation>
    <scope>IDENTIFICATION</scope>
</reference>
<evidence type="ECO:0000313" key="1">
    <source>
        <dbReference type="EMBL" id="VDD83481.1"/>
    </source>
</evidence>
<sequence length="74" mass="8321">MYLVWENFASQVQEGLLGRGNNVRWSGVVTQHQHDLSASLIDQLLRSVCSIVGCSVVQPPSGHQFPRRRNKVHP</sequence>
<proteinExistence type="predicted"/>
<dbReference type="EMBL" id="UXSR01005739">
    <property type="protein sequence ID" value="VDD83481.1"/>
    <property type="molecule type" value="Genomic_DNA"/>
</dbReference>
<dbReference type="AlphaFoldDB" id="A0A0R3UNU0"/>
<gene>
    <name evidence="1" type="ORF">MCOS_LOCUS9484</name>
</gene>
<name>A0A0R3UNU0_MESCO</name>
<organism evidence="3">
    <name type="scientific">Mesocestoides corti</name>
    <name type="common">Flatworm</name>
    <dbReference type="NCBI Taxonomy" id="53468"/>
    <lineage>
        <taxon>Eukaryota</taxon>
        <taxon>Metazoa</taxon>
        <taxon>Spiralia</taxon>
        <taxon>Lophotrochozoa</taxon>
        <taxon>Platyhelminthes</taxon>
        <taxon>Cestoda</taxon>
        <taxon>Eucestoda</taxon>
        <taxon>Cyclophyllidea</taxon>
        <taxon>Mesocestoididae</taxon>
        <taxon>Mesocestoides</taxon>
    </lineage>
</organism>
<evidence type="ECO:0000313" key="3">
    <source>
        <dbReference type="WBParaSite" id="MCOS_0000948301-mRNA-1"/>
    </source>
</evidence>
<dbReference type="WBParaSite" id="MCOS_0000948301-mRNA-1">
    <property type="protein sequence ID" value="MCOS_0000948301-mRNA-1"/>
    <property type="gene ID" value="MCOS_0000948301"/>
</dbReference>
<keyword evidence="2" id="KW-1185">Reference proteome</keyword>
<dbReference type="Proteomes" id="UP000267029">
    <property type="component" value="Unassembled WGS sequence"/>
</dbReference>
<accession>A0A0R3UNU0</accession>
<protein>
    <submittedName>
        <fullName evidence="3">Transposase</fullName>
    </submittedName>
</protein>
<evidence type="ECO:0000313" key="2">
    <source>
        <dbReference type="Proteomes" id="UP000267029"/>
    </source>
</evidence>